<name>A0A8H5LGP3_9AGAR</name>
<organism evidence="2 3">
    <name type="scientific">Tetrapyrgos nigripes</name>
    <dbReference type="NCBI Taxonomy" id="182062"/>
    <lineage>
        <taxon>Eukaryota</taxon>
        <taxon>Fungi</taxon>
        <taxon>Dikarya</taxon>
        <taxon>Basidiomycota</taxon>
        <taxon>Agaricomycotina</taxon>
        <taxon>Agaricomycetes</taxon>
        <taxon>Agaricomycetidae</taxon>
        <taxon>Agaricales</taxon>
        <taxon>Marasmiineae</taxon>
        <taxon>Marasmiaceae</taxon>
        <taxon>Tetrapyrgos</taxon>
    </lineage>
</organism>
<feature type="region of interest" description="Disordered" evidence="1">
    <location>
        <begin position="16"/>
        <end position="38"/>
    </location>
</feature>
<gene>
    <name evidence="2" type="ORF">D9758_008267</name>
</gene>
<evidence type="ECO:0000256" key="1">
    <source>
        <dbReference type="SAM" id="MobiDB-lite"/>
    </source>
</evidence>
<keyword evidence="3" id="KW-1185">Reference proteome</keyword>
<accession>A0A8H5LGP3</accession>
<comment type="caution">
    <text evidence="2">The sequence shown here is derived from an EMBL/GenBank/DDBJ whole genome shotgun (WGS) entry which is preliminary data.</text>
</comment>
<dbReference type="Proteomes" id="UP000559256">
    <property type="component" value="Unassembled WGS sequence"/>
</dbReference>
<evidence type="ECO:0000313" key="3">
    <source>
        <dbReference type="Proteomes" id="UP000559256"/>
    </source>
</evidence>
<proteinExistence type="predicted"/>
<sequence>MLSYFLQSLLQAAPVPGEAQPNSACESRLEPERPPRPRKCLPTLPPDLTDLIIDHVALDAHSDRAASSPRLLERESTSKQTLCACTLVCRTWLPRSRYHLLLRSTIWINRVNVGKFLELLESEHCTLIPVVKEEDRTSGDTGRVRGRGTHIPSLSLSFSGESSKLGTTLIPLLSSRNTTISELIVSGEDLTSSDSYCGANQAWKPIVDEWSHSITRLSLQAASTSEALIGNKTSRILGPGGVVSSLRNLEWLELVGAWEGRPAVRLKNYPIGLKHLHLRIRSLHQVLIWFLQPSATNTDEVAPLRLTSLHLSLSKLSEIDGLTMQAFLQSLGPTLMSLKLTVVSKHMDYTRIYPLPSLPLLHVLHLELPFIEMNEQRVNDPDRREMFTSTLGIRAFLERLTGNGKLGLASEPDEPSCPFLSLQTIRIFAPSYIYILARILQQHNISESTATPNLADLDMDGWDILDRRILSDEKFAACKEVIFEIDPKLLHSLNNGTGEEEDHEPSRLGSGFVQVDLDLDSVASFGHRDGNGIQGMKLVTGHSRGSARRKGSKAIVKPVTRTVNVAEKLFVQLQGLLVKWLPRCTGRGVKVRCVYRERESGRLGSSWA</sequence>
<dbReference type="EMBL" id="JAACJM010000054">
    <property type="protein sequence ID" value="KAF5356529.1"/>
    <property type="molecule type" value="Genomic_DNA"/>
</dbReference>
<evidence type="ECO:0000313" key="2">
    <source>
        <dbReference type="EMBL" id="KAF5356529.1"/>
    </source>
</evidence>
<protein>
    <recommendedName>
        <fullName evidence="4">F-box domain-containing protein</fullName>
    </recommendedName>
</protein>
<dbReference type="OrthoDB" id="3120053at2759"/>
<dbReference type="AlphaFoldDB" id="A0A8H5LGP3"/>
<reference evidence="2 3" key="1">
    <citation type="journal article" date="2020" name="ISME J.">
        <title>Uncovering the hidden diversity of litter-decomposition mechanisms in mushroom-forming fungi.</title>
        <authorList>
            <person name="Floudas D."/>
            <person name="Bentzer J."/>
            <person name="Ahren D."/>
            <person name="Johansson T."/>
            <person name="Persson P."/>
            <person name="Tunlid A."/>
        </authorList>
    </citation>
    <scope>NUCLEOTIDE SEQUENCE [LARGE SCALE GENOMIC DNA]</scope>
    <source>
        <strain evidence="2 3">CBS 291.85</strain>
    </source>
</reference>
<evidence type="ECO:0008006" key="4">
    <source>
        <dbReference type="Google" id="ProtNLM"/>
    </source>
</evidence>